<protein>
    <submittedName>
        <fullName evidence="1">Uncharacterized protein</fullName>
    </submittedName>
</protein>
<evidence type="ECO:0000313" key="1">
    <source>
        <dbReference type="EMBL" id="MDP9841820.1"/>
    </source>
</evidence>
<comment type="caution">
    <text evidence="1">The sequence shown here is derived from an EMBL/GenBank/DDBJ whole genome shotgun (WGS) entry which is preliminary data.</text>
</comment>
<organism evidence="1 2">
    <name type="scientific">Streptosporangium lutulentum</name>
    <dbReference type="NCBI Taxonomy" id="1461250"/>
    <lineage>
        <taxon>Bacteria</taxon>
        <taxon>Bacillati</taxon>
        <taxon>Actinomycetota</taxon>
        <taxon>Actinomycetes</taxon>
        <taxon>Streptosporangiales</taxon>
        <taxon>Streptosporangiaceae</taxon>
        <taxon>Streptosporangium</taxon>
    </lineage>
</organism>
<dbReference type="RefSeq" id="WP_307555453.1">
    <property type="nucleotide sequence ID" value="NZ_JAUSQU010000001.1"/>
</dbReference>
<name>A0ABT9Q5W7_9ACTN</name>
<accession>A0ABT9Q5W7</accession>
<reference evidence="1 2" key="1">
    <citation type="submission" date="2023-07" db="EMBL/GenBank/DDBJ databases">
        <title>Sequencing the genomes of 1000 actinobacteria strains.</title>
        <authorList>
            <person name="Klenk H.-P."/>
        </authorList>
    </citation>
    <scope>NUCLEOTIDE SEQUENCE [LARGE SCALE GENOMIC DNA]</scope>
    <source>
        <strain evidence="1 2">DSM 46740</strain>
    </source>
</reference>
<dbReference type="EMBL" id="JAUSQU010000001">
    <property type="protein sequence ID" value="MDP9841820.1"/>
    <property type="molecule type" value="Genomic_DNA"/>
</dbReference>
<sequence length="54" mass="5977">MTAMILSGRLPVEGFYVYKALRRVLRNFKDVKPDNGSATALMGGLGEFDVDGLW</sequence>
<evidence type="ECO:0000313" key="2">
    <source>
        <dbReference type="Proteomes" id="UP001225356"/>
    </source>
</evidence>
<proteinExistence type="predicted"/>
<dbReference type="Proteomes" id="UP001225356">
    <property type="component" value="Unassembled WGS sequence"/>
</dbReference>
<gene>
    <name evidence="1" type="ORF">J2853_001031</name>
</gene>
<keyword evidence="2" id="KW-1185">Reference proteome</keyword>